<dbReference type="InterPro" id="IPR007838">
    <property type="entry name" value="Cell_div_ZapA-like"/>
</dbReference>
<keyword evidence="6" id="KW-0131">Cell cycle</keyword>
<evidence type="ECO:0000313" key="12">
    <source>
        <dbReference type="Proteomes" id="UP000434582"/>
    </source>
</evidence>
<dbReference type="RefSeq" id="WP_153344819.1">
    <property type="nucleotide sequence ID" value="NZ_WIVE01000041.1"/>
</dbReference>
<dbReference type="PANTHER" id="PTHR34981">
    <property type="entry name" value="CELL DIVISION PROTEIN ZAPA"/>
    <property type="match status" value="1"/>
</dbReference>
<dbReference type="Proteomes" id="UP000434582">
    <property type="component" value="Unassembled WGS sequence"/>
</dbReference>
<comment type="subunit">
    <text evidence="8">Homodimer. Interacts with FtsZ.</text>
</comment>
<dbReference type="PANTHER" id="PTHR34981:SF1">
    <property type="entry name" value="CELL DIVISION PROTEIN ZAPA"/>
    <property type="match status" value="1"/>
</dbReference>
<evidence type="ECO:0000256" key="3">
    <source>
        <dbReference type="ARBA" id="ARBA00022490"/>
    </source>
</evidence>
<name>A0A7X2D5M7_9PROT</name>
<reference evidence="11 12" key="1">
    <citation type="submission" date="2019-10" db="EMBL/GenBank/DDBJ databases">
        <title>Draft whole-genome sequence of the purple nonsulfur photosynthetic bacterium Roseospira navarrensis DSM 15114.</title>
        <authorList>
            <person name="Kyndt J.A."/>
            <person name="Meyer T.E."/>
        </authorList>
    </citation>
    <scope>NUCLEOTIDE SEQUENCE [LARGE SCALE GENOMIC DNA]</scope>
    <source>
        <strain evidence="11 12">DSM 15114</strain>
    </source>
</reference>
<keyword evidence="3" id="KW-0963">Cytoplasm</keyword>
<evidence type="ECO:0000256" key="5">
    <source>
        <dbReference type="ARBA" id="ARBA00023210"/>
    </source>
</evidence>
<evidence type="ECO:0000256" key="8">
    <source>
        <dbReference type="ARBA" id="ARBA00026068"/>
    </source>
</evidence>
<dbReference type="InterPro" id="IPR036192">
    <property type="entry name" value="Cell_div_ZapA-like_sf"/>
</dbReference>
<evidence type="ECO:0000256" key="1">
    <source>
        <dbReference type="ARBA" id="ARBA00004496"/>
    </source>
</evidence>
<gene>
    <name evidence="11" type="primary">zapA</name>
    <name evidence="11" type="ORF">GHC57_12760</name>
</gene>
<evidence type="ECO:0000256" key="9">
    <source>
        <dbReference type="ARBA" id="ARBA00033158"/>
    </source>
</evidence>
<protein>
    <recommendedName>
        <fullName evidence="2">Cell division protein ZapA</fullName>
    </recommendedName>
    <alternativeName>
        <fullName evidence="9">Z ring-associated protein ZapA</fullName>
    </alternativeName>
</protein>
<dbReference type="GO" id="GO:0000921">
    <property type="term" value="P:septin ring assembly"/>
    <property type="evidence" value="ECO:0007669"/>
    <property type="project" value="TreeGrafter"/>
</dbReference>
<keyword evidence="12" id="KW-1185">Reference proteome</keyword>
<dbReference type="GO" id="GO:0032153">
    <property type="term" value="C:cell division site"/>
    <property type="evidence" value="ECO:0007669"/>
    <property type="project" value="TreeGrafter"/>
</dbReference>
<dbReference type="InterPro" id="IPR053712">
    <property type="entry name" value="Bac_CellDiv_Activator"/>
</dbReference>
<comment type="caution">
    <text evidence="11">The sequence shown here is derived from an EMBL/GenBank/DDBJ whole genome shotgun (WGS) entry which is preliminary data.</text>
</comment>
<dbReference type="GO" id="GO:0000917">
    <property type="term" value="P:division septum assembly"/>
    <property type="evidence" value="ECO:0007669"/>
    <property type="project" value="UniProtKB-KW"/>
</dbReference>
<dbReference type="OrthoDB" id="9797575at2"/>
<evidence type="ECO:0000313" key="11">
    <source>
        <dbReference type="EMBL" id="MQX37390.1"/>
    </source>
</evidence>
<dbReference type="EMBL" id="WIVE01000041">
    <property type="protein sequence ID" value="MQX37390.1"/>
    <property type="molecule type" value="Genomic_DNA"/>
</dbReference>
<dbReference type="SUPFAM" id="SSF102829">
    <property type="entry name" value="Cell division protein ZapA-like"/>
    <property type="match status" value="1"/>
</dbReference>
<accession>A0A7X2D5M7</accession>
<dbReference type="GO" id="GO:0005829">
    <property type="term" value="C:cytosol"/>
    <property type="evidence" value="ECO:0007669"/>
    <property type="project" value="TreeGrafter"/>
</dbReference>
<dbReference type="AlphaFoldDB" id="A0A7X2D5M7"/>
<evidence type="ECO:0000256" key="6">
    <source>
        <dbReference type="ARBA" id="ARBA00023306"/>
    </source>
</evidence>
<dbReference type="Pfam" id="PF05164">
    <property type="entry name" value="ZapA"/>
    <property type="match status" value="1"/>
</dbReference>
<feature type="region of interest" description="Disordered" evidence="10">
    <location>
        <begin position="72"/>
        <end position="99"/>
    </location>
</feature>
<comment type="subcellular location">
    <subcellularLocation>
        <location evidence="1">Cytoplasm</location>
    </subcellularLocation>
</comment>
<keyword evidence="5" id="KW-0717">Septation</keyword>
<keyword evidence="4 11" id="KW-0132">Cell division</keyword>
<sequence length="122" mass="13104">MPQVSISVNGRDYRITCGAGEEEHVLALAALLDGKARDLTKRLGHISEGMALVMVGLTLADDLAEARRQRDDLAAHHDTAATAAEAAESRERDQAAAEEQAAQAIVAMAQRIESLAERLERT</sequence>
<dbReference type="GO" id="GO:0030428">
    <property type="term" value="C:cell septum"/>
    <property type="evidence" value="ECO:0007669"/>
    <property type="project" value="TreeGrafter"/>
</dbReference>
<evidence type="ECO:0000256" key="4">
    <source>
        <dbReference type="ARBA" id="ARBA00022618"/>
    </source>
</evidence>
<dbReference type="GO" id="GO:0043093">
    <property type="term" value="P:FtsZ-dependent cytokinesis"/>
    <property type="evidence" value="ECO:0007669"/>
    <property type="project" value="TreeGrafter"/>
</dbReference>
<evidence type="ECO:0000256" key="2">
    <source>
        <dbReference type="ARBA" id="ARBA00015195"/>
    </source>
</evidence>
<comment type="function">
    <text evidence="7">Activator of cell division through the inhibition of FtsZ GTPase activity, therefore promoting FtsZ assembly into bundles of protofilaments necessary for the formation of the division Z ring. It is recruited early at mid-cell but it is not essential for cell division.</text>
</comment>
<organism evidence="11 12">
    <name type="scientific">Roseospira navarrensis</name>
    <dbReference type="NCBI Taxonomy" id="140058"/>
    <lineage>
        <taxon>Bacteria</taxon>
        <taxon>Pseudomonadati</taxon>
        <taxon>Pseudomonadota</taxon>
        <taxon>Alphaproteobacteria</taxon>
        <taxon>Rhodospirillales</taxon>
        <taxon>Rhodospirillaceae</taxon>
        <taxon>Roseospira</taxon>
    </lineage>
</organism>
<dbReference type="Gene3D" id="6.10.250.790">
    <property type="match status" value="1"/>
</dbReference>
<evidence type="ECO:0000256" key="7">
    <source>
        <dbReference type="ARBA" id="ARBA00024910"/>
    </source>
</evidence>
<proteinExistence type="predicted"/>
<evidence type="ECO:0000256" key="10">
    <source>
        <dbReference type="SAM" id="MobiDB-lite"/>
    </source>
</evidence>